<evidence type="ECO:0000259" key="1">
    <source>
        <dbReference type="Pfam" id="PF18505"/>
    </source>
</evidence>
<dbReference type="InterPro" id="IPR041145">
    <property type="entry name" value="DUF5619"/>
</dbReference>
<name>A0A5K8A0J8_9BACT</name>
<dbReference type="KEGG" id="dov:DSCO28_66410"/>
<sequence>MAKAPLKYQLINPLKIRTDPSDLDFPRAQTLAEKKAKSLCPASRLVCWYDATTGESHPKLECSATGKPGWLNYAESCNCDMTVDINDEQFIFIYLSQP</sequence>
<evidence type="ECO:0000313" key="3">
    <source>
        <dbReference type="Proteomes" id="UP000425960"/>
    </source>
</evidence>
<feature type="domain" description="DUF5619" evidence="1">
    <location>
        <begin position="12"/>
        <end position="94"/>
    </location>
</feature>
<dbReference type="Proteomes" id="UP000425960">
    <property type="component" value="Chromosome"/>
</dbReference>
<dbReference type="AlphaFoldDB" id="A0A5K8A0J8"/>
<dbReference type="EMBL" id="AP021876">
    <property type="protein sequence ID" value="BBO86075.1"/>
    <property type="molecule type" value="Genomic_DNA"/>
</dbReference>
<evidence type="ECO:0000313" key="2">
    <source>
        <dbReference type="EMBL" id="BBO86075.1"/>
    </source>
</evidence>
<dbReference type="Pfam" id="PF18505">
    <property type="entry name" value="DUF5619"/>
    <property type="match status" value="1"/>
</dbReference>
<dbReference type="Gene3D" id="3.30.1490.340">
    <property type="match status" value="1"/>
</dbReference>
<organism evidence="2 3">
    <name type="scientific">Desulfosarcina ovata subsp. sediminis</name>
    <dbReference type="NCBI Taxonomy" id="885957"/>
    <lineage>
        <taxon>Bacteria</taxon>
        <taxon>Pseudomonadati</taxon>
        <taxon>Thermodesulfobacteriota</taxon>
        <taxon>Desulfobacteria</taxon>
        <taxon>Desulfobacterales</taxon>
        <taxon>Desulfosarcinaceae</taxon>
        <taxon>Desulfosarcina</taxon>
    </lineage>
</organism>
<protein>
    <recommendedName>
        <fullName evidence="1">DUF5619 domain-containing protein</fullName>
    </recommendedName>
</protein>
<dbReference type="RefSeq" id="WP_155325496.1">
    <property type="nucleotide sequence ID" value="NZ_AP021876.1"/>
</dbReference>
<accession>A0A5K8A0J8</accession>
<reference evidence="2 3" key="1">
    <citation type="submission" date="2019-11" db="EMBL/GenBank/DDBJ databases">
        <title>Comparative genomics of hydrocarbon-degrading Desulfosarcina strains.</title>
        <authorList>
            <person name="Watanabe M."/>
            <person name="Kojima H."/>
            <person name="Fukui M."/>
        </authorList>
    </citation>
    <scope>NUCLEOTIDE SEQUENCE [LARGE SCALE GENOMIC DNA]</scope>
    <source>
        <strain evidence="2 3">28bB2T</strain>
    </source>
</reference>
<gene>
    <name evidence="2" type="ORF">DSCO28_66410</name>
</gene>
<proteinExistence type="predicted"/>